<dbReference type="eggNOG" id="KOG1809">
    <property type="taxonomic scope" value="Eukaryota"/>
</dbReference>
<dbReference type="OMA" id="WNDMASI"/>
<dbReference type="InterPro" id="IPR026847">
    <property type="entry name" value="VPS13"/>
</dbReference>
<keyword evidence="2" id="KW-1185">Reference proteome</keyword>
<dbReference type="PANTHER" id="PTHR16166:SF143">
    <property type="entry name" value="PROTEIN SORTING-ASSOCIATED PROTEIN, PUTATIVE (DUF1162)-RELATED"/>
    <property type="match status" value="1"/>
</dbReference>
<accession>V4SVK2</accession>
<sequence length="116" mass="13555">LNRSGQLDTDLPQYSVNAELTKLVLSLDEVQLQQIFILLDYLCTSQLKEKYSPLSKKPDGWQKLWWQYAQQSVLSDVREKLKKTSWRYLAQRLTIADIFCKIVWNDMASITTVNAQ</sequence>
<protein>
    <submittedName>
        <fullName evidence="1">Uncharacterized protein</fullName>
    </submittedName>
</protein>
<dbReference type="AlphaFoldDB" id="V4SVK2"/>
<dbReference type="KEGG" id="cic:CICLE_v10013786mg"/>
<evidence type="ECO:0000313" key="2">
    <source>
        <dbReference type="Proteomes" id="UP000030687"/>
    </source>
</evidence>
<dbReference type="InParanoid" id="V4SVK2"/>
<reference evidence="1 2" key="1">
    <citation type="submission" date="2013-10" db="EMBL/GenBank/DDBJ databases">
        <authorList>
            <consortium name="International Citrus Genome Consortium"/>
            <person name="Jenkins J."/>
            <person name="Schmutz J."/>
            <person name="Prochnik S."/>
            <person name="Rokhsar D."/>
            <person name="Gmitter F."/>
            <person name="Ollitrault P."/>
            <person name="Machado M."/>
            <person name="Talon M."/>
            <person name="Wincker P."/>
            <person name="Jaillon O."/>
            <person name="Morgante M."/>
        </authorList>
    </citation>
    <scope>NUCLEOTIDE SEQUENCE</scope>
    <source>
        <strain evidence="2">cv. Clemenules</strain>
    </source>
</reference>
<dbReference type="Gramene" id="ESR43050">
    <property type="protein sequence ID" value="ESR43050"/>
    <property type="gene ID" value="CICLE_v10013786mg"/>
</dbReference>
<dbReference type="STRING" id="85681.V4SVK2"/>
<proteinExistence type="predicted"/>
<dbReference type="GO" id="GO:0006623">
    <property type="term" value="P:protein targeting to vacuole"/>
    <property type="evidence" value="ECO:0007669"/>
    <property type="project" value="TreeGrafter"/>
</dbReference>
<dbReference type="GO" id="GO:0045053">
    <property type="term" value="P:protein retention in Golgi apparatus"/>
    <property type="evidence" value="ECO:0007669"/>
    <property type="project" value="TreeGrafter"/>
</dbReference>
<feature type="non-terminal residue" evidence="1">
    <location>
        <position position="1"/>
    </location>
</feature>
<dbReference type="Proteomes" id="UP000030687">
    <property type="component" value="Unassembled WGS sequence"/>
</dbReference>
<name>V4SVK2_CITCL</name>
<dbReference type="EMBL" id="KI536861">
    <property type="protein sequence ID" value="ESR43050.1"/>
    <property type="molecule type" value="Genomic_DNA"/>
</dbReference>
<dbReference type="PANTHER" id="PTHR16166">
    <property type="entry name" value="VACUOLAR PROTEIN SORTING-ASSOCIATED PROTEIN VPS13"/>
    <property type="match status" value="1"/>
</dbReference>
<evidence type="ECO:0000313" key="1">
    <source>
        <dbReference type="EMBL" id="ESR43050.1"/>
    </source>
</evidence>
<gene>
    <name evidence="1" type="ORF">CICLE_v10013786mg</name>
</gene>
<organism evidence="1 2">
    <name type="scientific">Citrus clementina</name>
    <name type="common">Clementine</name>
    <name type="synonym">Citrus deliciosa x Citrus sinensis</name>
    <dbReference type="NCBI Taxonomy" id="85681"/>
    <lineage>
        <taxon>Eukaryota</taxon>
        <taxon>Viridiplantae</taxon>
        <taxon>Streptophyta</taxon>
        <taxon>Embryophyta</taxon>
        <taxon>Tracheophyta</taxon>
        <taxon>Spermatophyta</taxon>
        <taxon>Magnoliopsida</taxon>
        <taxon>eudicotyledons</taxon>
        <taxon>Gunneridae</taxon>
        <taxon>Pentapetalae</taxon>
        <taxon>rosids</taxon>
        <taxon>malvids</taxon>
        <taxon>Sapindales</taxon>
        <taxon>Rutaceae</taxon>
        <taxon>Aurantioideae</taxon>
        <taxon>Citrus</taxon>
    </lineage>
</organism>